<dbReference type="EMBL" id="JAAIKR010000004">
    <property type="protein sequence ID" value="MBR9727708.1"/>
    <property type="molecule type" value="Genomic_DNA"/>
</dbReference>
<name>A0ABS5I106_9GAMM</name>
<evidence type="ECO:0000313" key="2">
    <source>
        <dbReference type="EMBL" id="MBR9727708.1"/>
    </source>
</evidence>
<accession>A0ABS5I106</accession>
<protein>
    <submittedName>
        <fullName evidence="2">YheU family protein</fullName>
    </submittedName>
</protein>
<comment type="caution">
    <text evidence="2">The sequence shown here is derived from an EMBL/GenBank/DDBJ whole genome shotgun (WGS) entry which is preliminary data.</text>
</comment>
<gene>
    <name evidence="2" type="ORF">G3R48_06885</name>
</gene>
<proteinExistence type="inferred from homology"/>
<dbReference type="SUPFAM" id="SSF118001">
    <property type="entry name" value="YehU-like"/>
    <property type="match status" value="1"/>
</dbReference>
<keyword evidence="3" id="KW-1185">Reference proteome</keyword>
<evidence type="ECO:0000313" key="3">
    <source>
        <dbReference type="Proteomes" id="UP000811844"/>
    </source>
</evidence>
<organism evidence="2 3">
    <name type="scientific">Shewanella intestini</name>
    <dbReference type="NCBI Taxonomy" id="2017544"/>
    <lineage>
        <taxon>Bacteria</taxon>
        <taxon>Pseudomonadati</taxon>
        <taxon>Pseudomonadota</taxon>
        <taxon>Gammaproteobacteria</taxon>
        <taxon>Alteromonadales</taxon>
        <taxon>Shewanellaceae</taxon>
        <taxon>Shewanella</taxon>
    </lineage>
</organism>
<dbReference type="RefSeq" id="WP_153661615.1">
    <property type="nucleotide sequence ID" value="NZ_JAAIKR010000004.1"/>
</dbReference>
<dbReference type="InterPro" id="IPR036685">
    <property type="entry name" value="YehU-like_sf"/>
</dbReference>
<dbReference type="Proteomes" id="UP000811844">
    <property type="component" value="Unassembled WGS sequence"/>
</dbReference>
<reference evidence="2 3" key="1">
    <citation type="submission" date="2020-02" db="EMBL/GenBank/DDBJ databases">
        <title>Shewanella WXL01 sp. nov., a marine bacterium isolated from green algae in Luhuitou Fringing Reef (Northern South China Sea).</title>
        <authorList>
            <person name="Wang X."/>
        </authorList>
    </citation>
    <scope>NUCLEOTIDE SEQUENCE [LARGE SCALE GENOMIC DNA]</scope>
    <source>
        <strain evidence="2 3">MCCC 1A01895</strain>
    </source>
</reference>
<dbReference type="Pfam" id="PF06794">
    <property type="entry name" value="UPF0270"/>
    <property type="match status" value="1"/>
</dbReference>
<dbReference type="Gene3D" id="1.10.10.610">
    <property type="entry name" value="YehU-like"/>
    <property type="match status" value="1"/>
</dbReference>
<sequence>MIIPYDALMSLPASTLAQLIKEHLLSQLEDGSFADIDQQQFEQAIASCKYKLKQGELVVEYSEDDESIAIRHKEHIIAVR</sequence>
<dbReference type="InterPro" id="IPR010648">
    <property type="entry name" value="UPF0270"/>
</dbReference>
<evidence type="ECO:0000256" key="1">
    <source>
        <dbReference type="ARBA" id="ARBA00006450"/>
    </source>
</evidence>
<comment type="similarity">
    <text evidence="1">Belongs to the UPF0270 family.</text>
</comment>